<evidence type="ECO:0000256" key="1">
    <source>
        <dbReference type="ARBA" id="ARBA00029462"/>
    </source>
</evidence>
<dbReference type="GO" id="GO:0005068">
    <property type="term" value="F:transmembrane receptor protein tyrosine kinase adaptor activity"/>
    <property type="evidence" value="ECO:0007669"/>
    <property type="project" value="TreeGrafter"/>
</dbReference>
<dbReference type="InterPro" id="IPR001849">
    <property type="entry name" value="PH_domain"/>
</dbReference>
<evidence type="ECO:0000259" key="2">
    <source>
        <dbReference type="PROSITE" id="PS50003"/>
    </source>
</evidence>
<dbReference type="EMBL" id="KE681006">
    <property type="protein sequence ID" value="ERE71004.1"/>
    <property type="molecule type" value="Genomic_DNA"/>
</dbReference>
<evidence type="ECO:0000313" key="4">
    <source>
        <dbReference type="Proteomes" id="UP000030759"/>
    </source>
</evidence>
<dbReference type="Gene3D" id="2.30.29.30">
    <property type="entry name" value="Pleckstrin-homology domain (PH domain)/Phosphotyrosine-binding domain (PTB)"/>
    <property type="match status" value="1"/>
</dbReference>
<proteinExistence type="inferred from homology"/>
<dbReference type="InterPro" id="IPR046355">
    <property type="entry name" value="Gab1-4-like"/>
</dbReference>
<dbReference type="PROSITE" id="PS50003">
    <property type="entry name" value="PH_DOMAIN"/>
    <property type="match status" value="1"/>
</dbReference>
<dbReference type="Pfam" id="PF00169">
    <property type="entry name" value="PH"/>
    <property type="match status" value="1"/>
</dbReference>
<dbReference type="PANTHER" id="PTHR45960:SF1">
    <property type="entry name" value="GRB2-ASSOCIATED-BINDING PROTEIN 2"/>
    <property type="match status" value="1"/>
</dbReference>
<gene>
    <name evidence="3" type="ORF">H671_6g16068</name>
</gene>
<comment type="similarity">
    <text evidence="1">Belongs to the GAB family.</text>
</comment>
<dbReference type="SUPFAM" id="SSF50729">
    <property type="entry name" value="PH domain-like"/>
    <property type="match status" value="1"/>
</dbReference>
<dbReference type="InterPro" id="IPR011993">
    <property type="entry name" value="PH-like_dom_sf"/>
</dbReference>
<protein>
    <submittedName>
        <fullName evidence="3">GRB2-associated-binding protein 2</fullName>
    </submittedName>
</protein>
<dbReference type="SMART" id="SM00233">
    <property type="entry name" value="PH"/>
    <property type="match status" value="1"/>
</dbReference>
<reference evidence="4" key="1">
    <citation type="journal article" date="2013" name="Nat. Biotechnol.">
        <title>Chinese hamster genome sequenced from sorted chromosomes.</title>
        <authorList>
            <person name="Brinkrolf K."/>
            <person name="Rupp O."/>
            <person name="Laux H."/>
            <person name="Kollin F."/>
            <person name="Ernst W."/>
            <person name="Linke B."/>
            <person name="Kofler R."/>
            <person name="Romand S."/>
            <person name="Hesse F."/>
            <person name="Budach W.E."/>
            <person name="Galosy S."/>
            <person name="Muller D."/>
            <person name="Noll T."/>
            <person name="Wienberg J."/>
            <person name="Jostock T."/>
            <person name="Leonard M."/>
            <person name="Grillari J."/>
            <person name="Tauch A."/>
            <person name="Goesmann A."/>
            <person name="Helk B."/>
            <person name="Mott J.E."/>
            <person name="Puhler A."/>
            <person name="Borth N."/>
        </authorList>
    </citation>
    <scope>NUCLEOTIDE SEQUENCE [LARGE SCALE GENOMIC DNA]</scope>
    <source>
        <strain evidence="4">17A/GY</strain>
    </source>
</reference>
<dbReference type="PANTHER" id="PTHR45960">
    <property type="entry name" value="GRB2-ASSOCIATED-BINDING PROTEIN"/>
    <property type="match status" value="1"/>
</dbReference>
<name>A0A061I3V9_CRIGR</name>
<evidence type="ECO:0000313" key="3">
    <source>
        <dbReference type="EMBL" id="ERE71004.1"/>
    </source>
</evidence>
<dbReference type="Proteomes" id="UP000030759">
    <property type="component" value="Unassembled WGS sequence"/>
</dbReference>
<dbReference type="GO" id="GO:0005737">
    <property type="term" value="C:cytoplasm"/>
    <property type="evidence" value="ECO:0007669"/>
    <property type="project" value="TreeGrafter"/>
</dbReference>
<feature type="domain" description="PH" evidence="2">
    <location>
        <begin position="49"/>
        <end position="153"/>
    </location>
</feature>
<sequence length="153" mass="17753">MLRKILKKYGKSSSEECLACELCTSSQLPQLPMPLSTRACCKLQSAGNNVVCTGWLGKLTPEKILRQYAWKKGWFILWSGKMSGDPDVLEYYKNEHSKKPLQIINLNFCMQLDVGLTFNKKEPQKRFMFDIITNERTFYLMAETEADMNRMYS</sequence>
<accession>A0A061I3V9</accession>
<dbReference type="AlphaFoldDB" id="A0A061I3V9"/>
<organism evidence="3 4">
    <name type="scientific">Cricetulus griseus</name>
    <name type="common">Chinese hamster</name>
    <name type="synonym">Cricetulus barabensis griseus</name>
    <dbReference type="NCBI Taxonomy" id="10029"/>
    <lineage>
        <taxon>Eukaryota</taxon>
        <taxon>Metazoa</taxon>
        <taxon>Chordata</taxon>
        <taxon>Craniata</taxon>
        <taxon>Vertebrata</taxon>
        <taxon>Euteleostomi</taxon>
        <taxon>Mammalia</taxon>
        <taxon>Eutheria</taxon>
        <taxon>Euarchontoglires</taxon>
        <taxon>Glires</taxon>
        <taxon>Rodentia</taxon>
        <taxon>Myomorpha</taxon>
        <taxon>Muroidea</taxon>
        <taxon>Cricetidae</taxon>
        <taxon>Cricetinae</taxon>
        <taxon>Cricetulus</taxon>
    </lineage>
</organism>